<feature type="compositionally biased region" description="Basic and acidic residues" evidence="1">
    <location>
        <begin position="120"/>
        <end position="135"/>
    </location>
</feature>
<keyword evidence="5" id="KW-1185">Reference proteome</keyword>
<dbReference type="Pfam" id="PF14383">
    <property type="entry name" value="VARLMGL"/>
    <property type="match status" value="1"/>
</dbReference>
<dbReference type="InterPro" id="IPR025486">
    <property type="entry name" value="DUF4378"/>
</dbReference>
<dbReference type="OrthoDB" id="446244at2759"/>
<feature type="domain" description="DUF4378" evidence="2">
    <location>
        <begin position="690"/>
        <end position="855"/>
    </location>
</feature>
<dbReference type="PANTHER" id="PTHR40836">
    <property type="entry name" value="RB1-INDUCIBLE COILED-COIL PROTEIN"/>
    <property type="match status" value="1"/>
</dbReference>
<dbReference type="PANTHER" id="PTHR40836:SF4">
    <property type="entry name" value="RB1-INDUCIBLE COILED-COIL PROTEIN"/>
    <property type="match status" value="1"/>
</dbReference>
<dbReference type="InParanoid" id="A0A2R6Q1W0"/>
<evidence type="ECO:0000259" key="3">
    <source>
        <dbReference type="Pfam" id="PF14383"/>
    </source>
</evidence>
<dbReference type="Pfam" id="PF14309">
    <property type="entry name" value="DUF4378"/>
    <property type="match status" value="1"/>
</dbReference>
<proteinExistence type="predicted"/>
<name>A0A2R6Q1W0_ACTCC</name>
<protein>
    <submittedName>
        <fullName evidence="4">Serine/arginine-rich splicing factor like</fullName>
    </submittedName>
</protein>
<evidence type="ECO:0000259" key="2">
    <source>
        <dbReference type="Pfam" id="PF14309"/>
    </source>
</evidence>
<dbReference type="STRING" id="1590841.A0A2R6Q1W0"/>
<comment type="caution">
    <text evidence="4">The sequence shown here is derived from an EMBL/GenBank/DDBJ whole genome shotgun (WGS) entry which is preliminary data.</text>
</comment>
<reference evidence="5" key="2">
    <citation type="journal article" date="2018" name="BMC Genomics">
        <title>A manually annotated Actinidia chinensis var. chinensis (kiwifruit) genome highlights the challenges associated with draft genomes and gene prediction in plants.</title>
        <authorList>
            <person name="Pilkington S.M."/>
            <person name="Crowhurst R."/>
            <person name="Hilario E."/>
            <person name="Nardozza S."/>
            <person name="Fraser L."/>
            <person name="Peng Y."/>
            <person name="Gunaseelan K."/>
            <person name="Simpson R."/>
            <person name="Tahir J."/>
            <person name="Deroles S.C."/>
            <person name="Templeton K."/>
            <person name="Luo Z."/>
            <person name="Davy M."/>
            <person name="Cheng C."/>
            <person name="McNeilage M."/>
            <person name="Scaglione D."/>
            <person name="Liu Y."/>
            <person name="Zhang Q."/>
            <person name="Datson P."/>
            <person name="De Silva N."/>
            <person name="Gardiner S.E."/>
            <person name="Bassett H."/>
            <person name="Chagne D."/>
            <person name="McCallum J."/>
            <person name="Dzierzon H."/>
            <person name="Deng C."/>
            <person name="Wang Y.Y."/>
            <person name="Barron L."/>
            <person name="Manako K."/>
            <person name="Bowen J."/>
            <person name="Foster T.M."/>
            <person name="Erridge Z.A."/>
            <person name="Tiffin H."/>
            <person name="Waite C.N."/>
            <person name="Davies K.M."/>
            <person name="Grierson E.P."/>
            <person name="Laing W.A."/>
            <person name="Kirk R."/>
            <person name="Chen X."/>
            <person name="Wood M."/>
            <person name="Montefiori M."/>
            <person name="Brummell D.A."/>
            <person name="Schwinn K.E."/>
            <person name="Catanach A."/>
            <person name="Fullerton C."/>
            <person name="Li D."/>
            <person name="Meiyalaghan S."/>
            <person name="Nieuwenhuizen N."/>
            <person name="Read N."/>
            <person name="Prakash R."/>
            <person name="Hunter D."/>
            <person name="Zhang H."/>
            <person name="McKenzie M."/>
            <person name="Knabel M."/>
            <person name="Harris A."/>
            <person name="Allan A.C."/>
            <person name="Gleave A."/>
            <person name="Chen A."/>
            <person name="Janssen B.J."/>
            <person name="Plunkett B."/>
            <person name="Ampomah-Dwamena C."/>
            <person name="Voogd C."/>
            <person name="Leif D."/>
            <person name="Lafferty D."/>
            <person name="Souleyre E.J.F."/>
            <person name="Varkonyi-Gasic E."/>
            <person name="Gambi F."/>
            <person name="Hanley J."/>
            <person name="Yao J.L."/>
            <person name="Cheung J."/>
            <person name="David K.M."/>
            <person name="Warren B."/>
            <person name="Marsh K."/>
            <person name="Snowden K.C."/>
            <person name="Lin-Wang K."/>
            <person name="Brian L."/>
            <person name="Martinez-Sanchez M."/>
            <person name="Wang M."/>
            <person name="Ileperuma N."/>
            <person name="Macnee N."/>
            <person name="Campin R."/>
            <person name="McAtee P."/>
            <person name="Drummond R.S.M."/>
            <person name="Espley R.V."/>
            <person name="Ireland H.S."/>
            <person name="Wu R."/>
            <person name="Atkinson R.G."/>
            <person name="Karunairetnam S."/>
            <person name="Bulley S."/>
            <person name="Chunkath S."/>
            <person name="Hanley Z."/>
            <person name="Storey R."/>
            <person name="Thrimawithana A.H."/>
            <person name="Thomson S."/>
            <person name="David C."/>
            <person name="Testolin R."/>
            <person name="Huang H."/>
            <person name="Hellens R.P."/>
            <person name="Schaffer R.J."/>
        </authorList>
    </citation>
    <scope>NUCLEOTIDE SEQUENCE [LARGE SCALE GENOMIC DNA]</scope>
    <source>
        <strain evidence="5">cv. Red5</strain>
    </source>
</reference>
<evidence type="ECO:0000256" key="1">
    <source>
        <dbReference type="SAM" id="MobiDB-lite"/>
    </source>
</evidence>
<gene>
    <name evidence="4" type="ORF">CEY00_Acc24350</name>
</gene>
<feature type="domain" description="DUF3741" evidence="3">
    <location>
        <begin position="56"/>
        <end position="75"/>
    </location>
</feature>
<dbReference type="Gramene" id="PSS00382">
    <property type="protein sequence ID" value="PSS00382"/>
    <property type="gene ID" value="CEY00_Acc24350"/>
</dbReference>
<dbReference type="AlphaFoldDB" id="A0A2R6Q1W0"/>
<dbReference type="EMBL" id="NKQK01000021">
    <property type="protein sequence ID" value="PSS00382.1"/>
    <property type="molecule type" value="Genomic_DNA"/>
</dbReference>
<evidence type="ECO:0000313" key="4">
    <source>
        <dbReference type="EMBL" id="PSS00382.1"/>
    </source>
</evidence>
<sequence>MCLGVCVVHVPFFPLTLPYEFSQYSYEVRHEWPENSYPTAASMKKLINEEISKGPKTRRNAPSVVARLMGMDMLPLDTKIGAQKAEKKNEKPGTNFPHKEQSKKGSGGRVHCNSNSSRQIESDSFQHNKDRDLNHQHVGMRSKKPRHREHPQEEELQKFKKEFEAWQAARFRECSKVVELGRIPSQWLAQETLNMEKVALYSNTSRISGTKNSMELEGNVVKTRSREAGELQNHKQRKELCSSEQKETYPLRSRTLSRDFEQSLLKNYGQKLDISSAPTRIVILRPGPERVSDNDDSWISSSGTSEERGSMEDFLEEVKQRLKNELQGKIKKGTMVRGGGVETPYSEKPSDPKQIAQRIAKQVRESVPRDFGENLVRSESTRSYRSEIQYNGPDSPEFINRDTRRFLAARLKNVLKAETNLHIPTVATGSSNSSALDNEKGRVEESISSLKVVGNMNCCDIVEDEPEMQSRSFRRGPDDDVMTHRDLSPRNLFRSLSAPVSGTSFGKLLLEDRHILTGAHIRRKHEAIENVTMEVKKWKKERFSFKEKVSNFKYSFTLRGRLFGRKIQSIEQPHKYEFDSMKDITSGPTVVMNFGERHENCTEVPPSPASVCSSVYEESWRAADHLSSASTPDLSPLEDTTVPRVFREISSNLNELRKQLNKLGAGGPKEVVIEEHPLEAEMELEDETEAYIRDLLVASGLYEGSSDKVLSRWDPFAKPISNQIFEQVEESYMKMNKDNEGSRRGQGEKKVDHKLLLDLLNEALAIVLGPPMTMSRFRKKAIGPTPRPPHGRKLLDHVWEIVGEHLHPPNKIGYMLDRMVARDLGYTPWSGLMSDDIDALGKDMESQIIGVLIDEILIDLKS</sequence>
<feature type="region of interest" description="Disordered" evidence="1">
    <location>
        <begin position="84"/>
        <end position="154"/>
    </location>
</feature>
<organism evidence="4 5">
    <name type="scientific">Actinidia chinensis var. chinensis</name>
    <name type="common">Chinese soft-hair kiwi</name>
    <dbReference type="NCBI Taxonomy" id="1590841"/>
    <lineage>
        <taxon>Eukaryota</taxon>
        <taxon>Viridiplantae</taxon>
        <taxon>Streptophyta</taxon>
        <taxon>Embryophyta</taxon>
        <taxon>Tracheophyta</taxon>
        <taxon>Spermatophyta</taxon>
        <taxon>Magnoliopsida</taxon>
        <taxon>eudicotyledons</taxon>
        <taxon>Gunneridae</taxon>
        <taxon>Pentapetalae</taxon>
        <taxon>asterids</taxon>
        <taxon>Ericales</taxon>
        <taxon>Actinidiaceae</taxon>
        <taxon>Actinidia</taxon>
    </lineage>
</organism>
<reference evidence="4 5" key="1">
    <citation type="submission" date="2017-07" db="EMBL/GenBank/DDBJ databases">
        <title>An improved, manually edited Actinidia chinensis var. chinensis (kiwifruit) genome highlights the challenges associated with draft genomes and gene prediction in plants.</title>
        <authorList>
            <person name="Pilkington S."/>
            <person name="Crowhurst R."/>
            <person name="Hilario E."/>
            <person name="Nardozza S."/>
            <person name="Fraser L."/>
            <person name="Peng Y."/>
            <person name="Gunaseelan K."/>
            <person name="Simpson R."/>
            <person name="Tahir J."/>
            <person name="Deroles S."/>
            <person name="Templeton K."/>
            <person name="Luo Z."/>
            <person name="Davy M."/>
            <person name="Cheng C."/>
            <person name="Mcneilage M."/>
            <person name="Scaglione D."/>
            <person name="Liu Y."/>
            <person name="Zhang Q."/>
            <person name="Datson P."/>
            <person name="De Silva N."/>
            <person name="Gardiner S."/>
            <person name="Bassett H."/>
            <person name="Chagne D."/>
            <person name="Mccallum J."/>
            <person name="Dzierzon H."/>
            <person name="Deng C."/>
            <person name="Wang Y.-Y."/>
            <person name="Barron N."/>
            <person name="Manako K."/>
            <person name="Bowen J."/>
            <person name="Foster T."/>
            <person name="Erridge Z."/>
            <person name="Tiffin H."/>
            <person name="Waite C."/>
            <person name="Davies K."/>
            <person name="Grierson E."/>
            <person name="Laing W."/>
            <person name="Kirk R."/>
            <person name="Chen X."/>
            <person name="Wood M."/>
            <person name="Montefiori M."/>
            <person name="Brummell D."/>
            <person name="Schwinn K."/>
            <person name="Catanach A."/>
            <person name="Fullerton C."/>
            <person name="Li D."/>
            <person name="Meiyalaghan S."/>
            <person name="Nieuwenhuizen N."/>
            <person name="Read N."/>
            <person name="Prakash R."/>
            <person name="Hunter D."/>
            <person name="Zhang H."/>
            <person name="Mckenzie M."/>
            <person name="Knabel M."/>
            <person name="Harris A."/>
            <person name="Allan A."/>
            <person name="Chen A."/>
            <person name="Janssen B."/>
            <person name="Plunkett B."/>
            <person name="Dwamena C."/>
            <person name="Voogd C."/>
            <person name="Leif D."/>
            <person name="Lafferty D."/>
            <person name="Souleyre E."/>
            <person name="Varkonyi-Gasic E."/>
            <person name="Gambi F."/>
            <person name="Hanley J."/>
            <person name="Yao J.-L."/>
            <person name="Cheung J."/>
            <person name="David K."/>
            <person name="Warren B."/>
            <person name="Marsh K."/>
            <person name="Snowden K."/>
            <person name="Lin-Wang K."/>
            <person name="Brian L."/>
            <person name="Martinez-Sanchez M."/>
            <person name="Wang M."/>
            <person name="Ileperuma N."/>
            <person name="Macnee N."/>
            <person name="Campin R."/>
            <person name="Mcatee P."/>
            <person name="Drummond R."/>
            <person name="Espley R."/>
            <person name="Ireland H."/>
            <person name="Wu R."/>
            <person name="Atkinson R."/>
            <person name="Karunairetnam S."/>
            <person name="Bulley S."/>
            <person name="Chunkath S."/>
            <person name="Hanley Z."/>
            <person name="Storey R."/>
            <person name="Thrimawithana A."/>
            <person name="Thomson S."/>
            <person name="David C."/>
            <person name="Testolin R."/>
        </authorList>
    </citation>
    <scope>NUCLEOTIDE SEQUENCE [LARGE SCALE GENOMIC DNA]</scope>
    <source>
        <strain evidence="5">cv. Red5</strain>
        <tissue evidence="4">Young leaf</tissue>
    </source>
</reference>
<dbReference type="OMA" id="HWRRSKE"/>
<accession>A0A2R6Q1W0</accession>
<feature type="compositionally biased region" description="Basic residues" evidence="1">
    <location>
        <begin position="138"/>
        <end position="149"/>
    </location>
</feature>
<dbReference type="FunCoup" id="A0A2R6Q1W0">
    <property type="interactions" value="1667"/>
</dbReference>
<evidence type="ECO:0000313" key="5">
    <source>
        <dbReference type="Proteomes" id="UP000241394"/>
    </source>
</evidence>
<dbReference type="InterPro" id="IPR032795">
    <property type="entry name" value="DUF3741-assoc"/>
</dbReference>
<dbReference type="Proteomes" id="UP000241394">
    <property type="component" value="Chromosome LG21"/>
</dbReference>
<feature type="compositionally biased region" description="Basic and acidic residues" evidence="1">
    <location>
        <begin position="84"/>
        <end position="103"/>
    </location>
</feature>
<feature type="region of interest" description="Disordered" evidence="1">
    <location>
        <begin position="287"/>
        <end position="311"/>
    </location>
</feature>